<dbReference type="PANTHER" id="PTHR39338">
    <property type="entry name" value="BLL5662 PROTEIN-RELATED"/>
    <property type="match status" value="1"/>
</dbReference>
<dbReference type="AlphaFoldDB" id="D9QSQ4"/>
<keyword evidence="1" id="KW-0175">Coiled coil</keyword>
<accession>D9QSQ4</accession>
<dbReference type="Pfam" id="PF05762">
    <property type="entry name" value="VWA_CoxE"/>
    <property type="match status" value="1"/>
</dbReference>
<evidence type="ECO:0000256" key="1">
    <source>
        <dbReference type="SAM" id="Coils"/>
    </source>
</evidence>
<dbReference type="KEGG" id="aar:Acear_0040"/>
<keyword evidence="3" id="KW-1185">Reference proteome</keyword>
<evidence type="ECO:0000313" key="2">
    <source>
        <dbReference type="EMBL" id="ADL11592.1"/>
    </source>
</evidence>
<dbReference type="OrthoDB" id="9790469at2"/>
<dbReference type="SUPFAM" id="SSF53300">
    <property type="entry name" value="vWA-like"/>
    <property type="match status" value="1"/>
</dbReference>
<reference evidence="2 3" key="1">
    <citation type="journal article" date="2010" name="Stand. Genomic Sci.">
        <title>Complete genome sequence of Acetohalobium arabaticum type strain (Z-7288).</title>
        <authorList>
            <person name="Sikorski J."/>
            <person name="Lapidus A."/>
            <person name="Chertkov O."/>
            <person name="Lucas S."/>
            <person name="Copeland A."/>
            <person name="Glavina Del Rio T."/>
            <person name="Nolan M."/>
            <person name="Tice H."/>
            <person name="Cheng J.F."/>
            <person name="Han C."/>
            <person name="Brambilla E."/>
            <person name="Pitluck S."/>
            <person name="Liolios K."/>
            <person name="Ivanova N."/>
            <person name="Mavromatis K."/>
            <person name="Mikhailova N."/>
            <person name="Pati A."/>
            <person name="Bruce D."/>
            <person name="Detter C."/>
            <person name="Tapia R."/>
            <person name="Goodwin L."/>
            <person name="Chen A."/>
            <person name="Palaniappan K."/>
            <person name="Land M."/>
            <person name="Hauser L."/>
            <person name="Chang Y.J."/>
            <person name="Jeffries C.D."/>
            <person name="Rohde M."/>
            <person name="Goker M."/>
            <person name="Spring S."/>
            <person name="Woyke T."/>
            <person name="Bristow J."/>
            <person name="Eisen J.A."/>
            <person name="Markowitz V."/>
            <person name="Hugenholtz P."/>
            <person name="Kyrpides N.C."/>
            <person name="Klenk H.P."/>
        </authorList>
    </citation>
    <scope>NUCLEOTIDE SEQUENCE [LARGE SCALE GENOMIC DNA]</scope>
    <source>
        <strain evidence="3">ATCC 49924 / DSM 5501 / Z-7288</strain>
    </source>
</reference>
<dbReference type="Proteomes" id="UP000001661">
    <property type="component" value="Chromosome"/>
</dbReference>
<sequence>MQDSDDLVKEVDESINIFSAEEKPDYVENNMIKFIQILRNLGIKISLAESIEAMEALKLTDIIDKKEVKATLRSLLVKNNYEREIFDEAFEAFFVAQKEKQQRQEARKQEIKQQEEAKRKAEEDLTFKREKGISNKDEELELNLTDEQKETYTQLPEEAKQKIRDYIEDSFPGHLQYSSNVQPMLEKMVGGLLNYWKRQLKNSDQERQQQHDLESKLTGDLEMDTVIQQVVSSLQEDESLLTQDLKKIPEEKLSQVTMIIKKLSHKLATKISRRFQNSLKTDKIDLRKTIRNNIKYGGVMLDLEYKTKKIQKPKFLVICDVSDSMARYATFVLQFIYGISSAIQDIESFIFSEDLERITEYFNSNLSFKDTMAKVITNSEEWGETTNLNQALETFQHQHLDLLTPETILFIMSDTKTLQYKEAAAKLEDMRDHLKDIVWLNTLDQSEWDELESVQAFKEVTRMVECYTIKHLNNSLKINILT</sequence>
<dbReference type="eggNOG" id="COG3552">
    <property type="taxonomic scope" value="Bacteria"/>
</dbReference>
<dbReference type="EMBL" id="CP002105">
    <property type="protein sequence ID" value="ADL11592.1"/>
    <property type="molecule type" value="Genomic_DNA"/>
</dbReference>
<name>D9QSQ4_ACEAZ</name>
<feature type="coiled-coil region" evidence="1">
    <location>
        <begin position="96"/>
        <end position="131"/>
    </location>
</feature>
<organism evidence="2 3">
    <name type="scientific">Acetohalobium arabaticum (strain ATCC 49924 / DSM 5501 / Z-7288)</name>
    <dbReference type="NCBI Taxonomy" id="574087"/>
    <lineage>
        <taxon>Bacteria</taxon>
        <taxon>Bacillati</taxon>
        <taxon>Bacillota</taxon>
        <taxon>Clostridia</taxon>
        <taxon>Halanaerobiales</taxon>
        <taxon>Halobacteroidaceae</taxon>
        <taxon>Acetohalobium</taxon>
    </lineage>
</organism>
<dbReference type="InterPro" id="IPR036465">
    <property type="entry name" value="vWFA_dom_sf"/>
</dbReference>
<dbReference type="InterPro" id="IPR008912">
    <property type="entry name" value="Uncharacterised_CoxE"/>
</dbReference>
<proteinExistence type="predicted"/>
<dbReference type="HOGENOM" id="CLU_042261_2_0_9"/>
<evidence type="ECO:0000313" key="3">
    <source>
        <dbReference type="Proteomes" id="UP000001661"/>
    </source>
</evidence>
<gene>
    <name evidence="2" type="ordered locus">Acear_0040</name>
</gene>
<dbReference type="PANTHER" id="PTHR39338:SF5">
    <property type="entry name" value="BLR6139 PROTEIN"/>
    <property type="match status" value="1"/>
</dbReference>
<dbReference type="RefSeq" id="WP_013277039.1">
    <property type="nucleotide sequence ID" value="NC_014378.1"/>
</dbReference>
<dbReference type="STRING" id="574087.Acear_0040"/>
<protein>
    <submittedName>
        <fullName evidence="2">VWA containing CoxE family protein</fullName>
    </submittedName>
</protein>